<feature type="region of interest" description="Disordered" evidence="16">
    <location>
        <begin position="383"/>
        <end position="404"/>
    </location>
</feature>
<evidence type="ECO:0000256" key="1">
    <source>
        <dbReference type="ARBA" id="ARBA00004496"/>
    </source>
</evidence>
<dbReference type="Gene3D" id="3.30.200.20">
    <property type="entry name" value="Phosphorylase Kinase, domain 1"/>
    <property type="match status" value="1"/>
</dbReference>
<dbReference type="SUPFAM" id="SSF116846">
    <property type="entry name" value="MIT domain"/>
    <property type="match status" value="1"/>
</dbReference>
<gene>
    <name evidence="18" type="ORF">EWB00_001391</name>
</gene>
<dbReference type="FunFam" id="3.30.200.20:FF:000042">
    <property type="entry name" value="Aurora kinase A"/>
    <property type="match status" value="1"/>
</dbReference>
<keyword evidence="5" id="KW-0723">Serine/threonine-protein kinase</keyword>
<organism evidence="18 19">
    <name type="scientific">Schistosoma japonicum</name>
    <name type="common">Blood fluke</name>
    <dbReference type="NCBI Taxonomy" id="6182"/>
    <lineage>
        <taxon>Eukaryota</taxon>
        <taxon>Metazoa</taxon>
        <taxon>Spiralia</taxon>
        <taxon>Lophotrochozoa</taxon>
        <taxon>Platyhelminthes</taxon>
        <taxon>Trematoda</taxon>
        <taxon>Digenea</taxon>
        <taxon>Strigeidida</taxon>
        <taxon>Schistosomatoidea</taxon>
        <taxon>Schistosomatidae</taxon>
        <taxon>Schistosoma</taxon>
    </lineage>
</organism>
<dbReference type="Pfam" id="PF04212">
    <property type="entry name" value="MIT"/>
    <property type="match status" value="1"/>
</dbReference>
<feature type="region of interest" description="Disordered" evidence="16">
    <location>
        <begin position="495"/>
        <end position="518"/>
    </location>
</feature>
<dbReference type="SUPFAM" id="SSF56112">
    <property type="entry name" value="Protein kinase-like (PK-like)"/>
    <property type="match status" value="1"/>
</dbReference>
<dbReference type="Gene3D" id="1.10.510.10">
    <property type="entry name" value="Transferase(Phosphotransferase) domain 1"/>
    <property type="match status" value="1"/>
</dbReference>
<evidence type="ECO:0000256" key="3">
    <source>
        <dbReference type="ARBA" id="ARBA00021644"/>
    </source>
</evidence>
<evidence type="ECO:0000256" key="7">
    <source>
        <dbReference type="ARBA" id="ARBA00022737"/>
    </source>
</evidence>
<dbReference type="GO" id="GO:0000422">
    <property type="term" value="P:autophagy of mitochondrion"/>
    <property type="evidence" value="ECO:0007669"/>
    <property type="project" value="TreeGrafter"/>
</dbReference>
<evidence type="ECO:0000256" key="16">
    <source>
        <dbReference type="SAM" id="MobiDB-lite"/>
    </source>
</evidence>
<dbReference type="InterPro" id="IPR045269">
    <property type="entry name" value="Atg1-like"/>
</dbReference>
<evidence type="ECO:0000256" key="14">
    <source>
        <dbReference type="ARBA" id="ARBA00048679"/>
    </source>
</evidence>
<dbReference type="GO" id="GO:0004674">
    <property type="term" value="F:protein serine/threonine kinase activity"/>
    <property type="evidence" value="ECO:0007669"/>
    <property type="project" value="UniProtKB-KW"/>
</dbReference>
<comment type="caution">
    <text evidence="18">The sequence shown here is derived from an EMBL/GenBank/DDBJ whole genome shotgun (WGS) entry which is preliminary data.</text>
</comment>
<dbReference type="PROSITE" id="PS00107">
    <property type="entry name" value="PROTEIN_KINASE_ATP"/>
    <property type="match status" value="1"/>
</dbReference>
<dbReference type="InterPro" id="IPR000719">
    <property type="entry name" value="Prot_kinase_dom"/>
</dbReference>
<evidence type="ECO:0000256" key="12">
    <source>
        <dbReference type="ARBA" id="ARBA00032242"/>
    </source>
</evidence>
<dbReference type="PANTHER" id="PTHR24348:SF65">
    <property type="entry name" value="SERINE_THREONINE-PROTEIN KINASE ULK3"/>
    <property type="match status" value="1"/>
</dbReference>
<dbReference type="GO" id="GO:0042594">
    <property type="term" value="P:response to starvation"/>
    <property type="evidence" value="ECO:0007669"/>
    <property type="project" value="TreeGrafter"/>
</dbReference>
<evidence type="ECO:0000256" key="9">
    <source>
        <dbReference type="ARBA" id="ARBA00022777"/>
    </source>
</evidence>
<keyword evidence="11" id="KW-0072">Autophagy</keyword>
<dbReference type="InterPro" id="IPR036181">
    <property type="entry name" value="MIT_dom_sf"/>
</dbReference>
<dbReference type="PANTHER" id="PTHR24348">
    <property type="entry name" value="SERINE/THREONINE-PROTEIN KINASE UNC-51-RELATED"/>
    <property type="match status" value="1"/>
</dbReference>
<dbReference type="AlphaFoldDB" id="A0A4Z2DWQ9"/>
<evidence type="ECO:0000259" key="17">
    <source>
        <dbReference type="PROSITE" id="PS50011"/>
    </source>
</evidence>
<dbReference type="EMBL" id="SKCS01000015">
    <property type="protein sequence ID" value="TNN20991.1"/>
    <property type="molecule type" value="Genomic_DNA"/>
</dbReference>
<keyword evidence="6" id="KW-0808">Transferase</keyword>
<comment type="catalytic activity">
    <reaction evidence="14">
        <text>L-seryl-[protein] + ATP = O-phospho-L-seryl-[protein] + ADP + H(+)</text>
        <dbReference type="Rhea" id="RHEA:17989"/>
        <dbReference type="Rhea" id="RHEA-COMP:9863"/>
        <dbReference type="Rhea" id="RHEA-COMP:11604"/>
        <dbReference type="ChEBI" id="CHEBI:15378"/>
        <dbReference type="ChEBI" id="CHEBI:29999"/>
        <dbReference type="ChEBI" id="CHEBI:30616"/>
        <dbReference type="ChEBI" id="CHEBI:83421"/>
        <dbReference type="ChEBI" id="CHEBI:456216"/>
        <dbReference type="EC" id="2.7.11.1"/>
    </reaction>
</comment>
<evidence type="ECO:0000256" key="4">
    <source>
        <dbReference type="ARBA" id="ARBA00022490"/>
    </source>
</evidence>
<dbReference type="OrthoDB" id="346907at2759"/>
<dbReference type="EC" id="2.7.11.1" evidence="2"/>
<evidence type="ECO:0000256" key="10">
    <source>
        <dbReference type="ARBA" id="ARBA00022840"/>
    </source>
</evidence>
<dbReference type="InterPro" id="IPR011009">
    <property type="entry name" value="Kinase-like_dom_sf"/>
</dbReference>
<dbReference type="GO" id="GO:0010506">
    <property type="term" value="P:regulation of autophagy"/>
    <property type="evidence" value="ECO:0007669"/>
    <property type="project" value="InterPro"/>
</dbReference>
<keyword evidence="4" id="KW-0963">Cytoplasm</keyword>
<sequence length="682" mass="77024">MIKVPGFVVSHLLGRGTYGHVYFGKKFGSTKPVAIKCIMKSKLGKQARDNLVSEISILKALEHPHIVCMLDFTWDSSFVYIIMEFCGGGDLSRYMKQKRKLDELLVQHFLQQLALALQYLKSKNIVHMDLKPQNILLTSVNHPSLKLADFGFAQCIKEIAKRNEVRGTLLYMAPEIFREGVYHPSCDLWSIGIILYECLFGTSPYGHITVEELKENLLSDKPIEFPSTSDISEPCAALLRDLLKRNPSERLNHEQFFSHPFIDLDHLPSAQSMDKATEYFGRAPELESLGKLCEAYNCYLEGLNHLMAAYNYEQVGLKKSKIRKLLKYYLLKTESLKLELCFTSHANVDSSSSSQLKAINPNNQTFHLPDPIVPVKLSQQSKVNMNSSDKNPPHLSTKGKDDCQVRSNSLPTSNVCHRPLNAITSSDSKYFKGELSLTDSVEGIDDCLSSDKTGIVTRIKHWFSRQNAKKKNTYEPKGRNNRIPTALLVDVDHTDSTHLSTESRNSLPPKIPSPTSSCCNAANPTEKEEQYLTQNQSVNSSTTEPTIISHTISSSLDSTKFTNTQLESEPSAKSVDVLDGLMEKIDRSHLLEPDTSNDVVVSFLNKFNELISKHCLQEALVYFEKEFSNCLKVAQNDSNVENRNIVFKKVRYIYFFNMGSFFNKKFIIIVTTDLSISLIVKK</sequence>
<dbReference type="Pfam" id="PF00069">
    <property type="entry name" value="Pkinase"/>
    <property type="match status" value="1"/>
</dbReference>
<dbReference type="InterPro" id="IPR007330">
    <property type="entry name" value="MIT_dom"/>
</dbReference>
<evidence type="ECO:0000313" key="19">
    <source>
        <dbReference type="Proteomes" id="UP000311919"/>
    </source>
</evidence>
<name>A0A4Z2DWQ9_SCHJA</name>
<feature type="domain" description="Protein kinase" evidence="17">
    <location>
        <begin position="7"/>
        <end position="262"/>
    </location>
</feature>
<keyword evidence="19" id="KW-1185">Reference proteome</keyword>
<dbReference type="GO" id="GO:0034727">
    <property type="term" value="P:piecemeal microautophagy of the nucleus"/>
    <property type="evidence" value="ECO:0007669"/>
    <property type="project" value="TreeGrafter"/>
</dbReference>
<evidence type="ECO:0000256" key="8">
    <source>
        <dbReference type="ARBA" id="ARBA00022741"/>
    </source>
</evidence>
<dbReference type="STRING" id="6182.A0A4Z2DWQ9"/>
<feature type="compositionally biased region" description="Polar residues" evidence="16">
    <location>
        <begin position="497"/>
        <end position="506"/>
    </location>
</feature>
<keyword evidence="7" id="KW-0677">Repeat</keyword>
<evidence type="ECO:0000256" key="6">
    <source>
        <dbReference type="ARBA" id="ARBA00022679"/>
    </source>
</evidence>
<dbReference type="Proteomes" id="UP000311919">
    <property type="component" value="Unassembled WGS sequence"/>
</dbReference>
<proteinExistence type="predicted"/>
<dbReference type="GO" id="GO:0005776">
    <property type="term" value="C:autophagosome"/>
    <property type="evidence" value="ECO:0007669"/>
    <property type="project" value="TreeGrafter"/>
</dbReference>
<keyword evidence="9 18" id="KW-0418">Kinase</keyword>
<dbReference type="PROSITE" id="PS00108">
    <property type="entry name" value="PROTEIN_KINASE_ST"/>
    <property type="match status" value="1"/>
</dbReference>
<comment type="catalytic activity">
    <reaction evidence="13">
        <text>L-threonyl-[protein] + ATP = O-phospho-L-threonyl-[protein] + ADP + H(+)</text>
        <dbReference type="Rhea" id="RHEA:46608"/>
        <dbReference type="Rhea" id="RHEA-COMP:11060"/>
        <dbReference type="Rhea" id="RHEA-COMP:11605"/>
        <dbReference type="ChEBI" id="CHEBI:15378"/>
        <dbReference type="ChEBI" id="CHEBI:30013"/>
        <dbReference type="ChEBI" id="CHEBI:30616"/>
        <dbReference type="ChEBI" id="CHEBI:61977"/>
        <dbReference type="ChEBI" id="CHEBI:456216"/>
        <dbReference type="EC" id="2.7.11.1"/>
    </reaction>
</comment>
<accession>A0A4Z2DWQ9</accession>
<feature type="binding site" evidence="15">
    <location>
        <position position="40"/>
    </location>
    <ligand>
        <name>ATP</name>
        <dbReference type="ChEBI" id="CHEBI:30616"/>
    </ligand>
</feature>
<keyword evidence="10 15" id="KW-0067">ATP-binding</keyword>
<evidence type="ECO:0000313" key="18">
    <source>
        <dbReference type="EMBL" id="TNN20991.1"/>
    </source>
</evidence>
<dbReference type="GO" id="GO:0005524">
    <property type="term" value="F:ATP binding"/>
    <property type="evidence" value="ECO:0007669"/>
    <property type="project" value="UniProtKB-UniRule"/>
</dbReference>
<dbReference type="Gene3D" id="1.20.58.80">
    <property type="entry name" value="Phosphotransferase system, lactose/cellobiose-type IIA subunit"/>
    <property type="match status" value="1"/>
</dbReference>
<dbReference type="InterPro" id="IPR017441">
    <property type="entry name" value="Protein_kinase_ATP_BS"/>
</dbReference>
<evidence type="ECO:0000256" key="11">
    <source>
        <dbReference type="ARBA" id="ARBA00023006"/>
    </source>
</evidence>
<keyword evidence="8 15" id="KW-0547">Nucleotide-binding</keyword>
<evidence type="ECO:0000256" key="5">
    <source>
        <dbReference type="ARBA" id="ARBA00022527"/>
    </source>
</evidence>
<protein>
    <recommendedName>
        <fullName evidence="3">Serine/threonine-protein kinase ULK3</fullName>
        <ecNumber evidence="2">2.7.11.1</ecNumber>
    </recommendedName>
    <alternativeName>
        <fullName evidence="12">Unc-51-like kinase 3</fullName>
    </alternativeName>
</protein>
<dbReference type="InterPro" id="IPR008271">
    <property type="entry name" value="Ser/Thr_kinase_AS"/>
</dbReference>
<dbReference type="GO" id="GO:0005829">
    <property type="term" value="C:cytosol"/>
    <property type="evidence" value="ECO:0007669"/>
    <property type="project" value="TreeGrafter"/>
</dbReference>
<dbReference type="PROSITE" id="PS50011">
    <property type="entry name" value="PROTEIN_KINASE_DOM"/>
    <property type="match status" value="1"/>
</dbReference>
<evidence type="ECO:0000256" key="13">
    <source>
        <dbReference type="ARBA" id="ARBA00047899"/>
    </source>
</evidence>
<dbReference type="GO" id="GO:0000045">
    <property type="term" value="P:autophagosome assembly"/>
    <property type="evidence" value="ECO:0007669"/>
    <property type="project" value="TreeGrafter"/>
</dbReference>
<evidence type="ECO:0000256" key="15">
    <source>
        <dbReference type="PROSITE-ProRule" id="PRU10141"/>
    </source>
</evidence>
<dbReference type="GO" id="GO:0034045">
    <property type="term" value="C:phagophore assembly site membrane"/>
    <property type="evidence" value="ECO:0007669"/>
    <property type="project" value="TreeGrafter"/>
</dbReference>
<evidence type="ECO:0000256" key="2">
    <source>
        <dbReference type="ARBA" id="ARBA00012513"/>
    </source>
</evidence>
<dbReference type="SMART" id="SM00220">
    <property type="entry name" value="S_TKc"/>
    <property type="match status" value="1"/>
</dbReference>
<dbReference type="GO" id="GO:0061709">
    <property type="term" value="P:reticulophagy"/>
    <property type="evidence" value="ECO:0007669"/>
    <property type="project" value="TreeGrafter"/>
</dbReference>
<comment type="subcellular location">
    <subcellularLocation>
        <location evidence="1">Cytoplasm</location>
    </subcellularLocation>
</comment>
<reference evidence="18 19" key="1">
    <citation type="submission" date="2019-03" db="EMBL/GenBank/DDBJ databases">
        <title>An improved genome assembly of the fluke Schistosoma japonicum.</title>
        <authorList>
            <person name="Hu W."/>
            <person name="Luo F."/>
            <person name="Yin M."/>
            <person name="Mo X."/>
            <person name="Sun C."/>
            <person name="Wu Q."/>
            <person name="Zhu B."/>
            <person name="Xiang M."/>
            <person name="Wang J."/>
            <person name="Wang Y."/>
            <person name="Zhang T."/>
            <person name="Xu B."/>
            <person name="Zheng H."/>
            <person name="Feng Z."/>
        </authorList>
    </citation>
    <scope>NUCLEOTIDE SEQUENCE [LARGE SCALE GENOMIC DNA]</scope>
    <source>
        <strain evidence="18">HuSjv2</strain>
        <tissue evidence="18">Worms</tissue>
    </source>
</reference>